<proteinExistence type="predicted"/>
<dbReference type="InterPro" id="IPR029053">
    <property type="entry name" value="Viral_coat"/>
</dbReference>
<dbReference type="InterPro" id="IPR033703">
    <property type="entry name" value="Rhv-like"/>
</dbReference>
<evidence type="ECO:0000313" key="3">
    <source>
        <dbReference type="EMBL" id="JAG17856.1"/>
    </source>
</evidence>
<dbReference type="InterPro" id="IPR014872">
    <property type="entry name" value="Dicistrovirus_capsid-polyPr_C"/>
</dbReference>
<evidence type="ECO:0008006" key="4">
    <source>
        <dbReference type="Google" id="ProtNLM"/>
    </source>
</evidence>
<protein>
    <recommendedName>
        <fullName evidence="4">Picornavirus capsid domain-containing protein</fullName>
    </recommendedName>
</protein>
<feature type="domain" description="Dicistrovirus capsid-polyprotein C-terminal" evidence="2">
    <location>
        <begin position="797"/>
        <end position="947"/>
    </location>
</feature>
<reference evidence="3" key="1">
    <citation type="journal article" date="2014" name="PLoS ONE">
        <title>Transcriptome-Based Identification of ABC Transporters in the Western Tarnished Plant Bug Lygus hesperus.</title>
        <authorList>
            <person name="Hull J.J."/>
            <person name="Chaney K."/>
            <person name="Geib S.M."/>
            <person name="Fabrick J.A."/>
            <person name="Brent C.S."/>
            <person name="Walsh D."/>
            <person name="Lavine L.C."/>
        </authorList>
    </citation>
    <scope>NUCLEOTIDE SEQUENCE</scope>
</reference>
<dbReference type="InterPro" id="IPR001676">
    <property type="entry name" value="Picornavirus_capsid"/>
</dbReference>
<feature type="domain" description="Picornavirus capsid" evidence="1">
    <location>
        <begin position="458"/>
        <end position="541"/>
    </location>
</feature>
<name>A0A0A9XDX8_LYGHE</name>
<organism evidence="3">
    <name type="scientific">Lygus hesperus</name>
    <name type="common">Western plant bug</name>
    <dbReference type="NCBI Taxonomy" id="30085"/>
    <lineage>
        <taxon>Eukaryota</taxon>
        <taxon>Metazoa</taxon>
        <taxon>Ecdysozoa</taxon>
        <taxon>Arthropoda</taxon>
        <taxon>Hexapoda</taxon>
        <taxon>Insecta</taxon>
        <taxon>Pterygota</taxon>
        <taxon>Neoptera</taxon>
        <taxon>Paraneoptera</taxon>
        <taxon>Hemiptera</taxon>
        <taxon>Heteroptera</taxon>
        <taxon>Panheteroptera</taxon>
        <taxon>Cimicomorpha</taxon>
        <taxon>Miridae</taxon>
        <taxon>Mirini</taxon>
        <taxon>Lygus</taxon>
    </lineage>
</organism>
<reference evidence="3" key="2">
    <citation type="submission" date="2014-07" db="EMBL/GenBank/DDBJ databases">
        <authorList>
            <person name="Hull J."/>
        </authorList>
    </citation>
    <scope>NUCLEOTIDE SEQUENCE</scope>
</reference>
<evidence type="ECO:0000259" key="1">
    <source>
        <dbReference type="Pfam" id="PF00073"/>
    </source>
</evidence>
<dbReference type="Gene3D" id="2.60.120.20">
    <property type="match status" value="3"/>
</dbReference>
<dbReference type="AlphaFoldDB" id="A0A0A9XDX8"/>
<dbReference type="GO" id="GO:0005198">
    <property type="term" value="F:structural molecule activity"/>
    <property type="evidence" value="ECO:0007669"/>
    <property type="project" value="InterPro"/>
</dbReference>
<dbReference type="SUPFAM" id="SSF88633">
    <property type="entry name" value="Positive stranded ssRNA viruses"/>
    <property type="match status" value="3"/>
</dbReference>
<feature type="non-terminal residue" evidence="3">
    <location>
        <position position="1"/>
    </location>
</feature>
<dbReference type="CDD" id="cd00205">
    <property type="entry name" value="rhv_like"/>
    <property type="match status" value="2"/>
</dbReference>
<dbReference type="Pfam" id="PF00073">
    <property type="entry name" value="Rhv"/>
    <property type="match status" value="1"/>
</dbReference>
<accession>A0A0A9XDX8</accession>
<evidence type="ECO:0000259" key="2">
    <source>
        <dbReference type="Pfam" id="PF08762"/>
    </source>
</evidence>
<sequence>AEPLESRRAVYRKTTAPVLTPSRVAELRGALKSLRIRLRSDAIRTVATRVVAAVKSVVTPRVEDGEAAIPLQDLRLNVEMMDDDASQNQVSNDQASNVVMQEAAEVETVEIGSQFGNLRKFCAVDETQVAEDQDRWLPFSHFEWSTSKAANDSITNFRLPCDALYEKVDGKDVLRNAVLVNEFRVRQYMQCDMVVRFQLSSTPFHLGQLMAGWYYQYELDKFSDRRLHPVHISQTSHAIIDASSSNSVDFVIPYRNYRTYMNIYRNDELGDPAYLGTLVVRVLNPLQVVTGSSTTLRGVISIRFTNCRLMGMLPPTIASRTNLTTEMFATMAGIEAVKFLKSYMSDRNRDQPPCPQQPPFFTPTASGSIATGKNDAESVCPMRIDALAQTPHPDTNDVKFTVRDIASIFSYVKTIELAASKTSGDKIACFEAGPIWELSEYATTSIDGTTCYRLPTIAVLSQLYAYWRGDIEIKLDFVATRFHQARLWICWIPGYLGDLTYAEAQSCAGTMFDLSDDNRSTTVVVPYIADRPLWNHKYANGVKAEECKAPSRFCIYVANPLMYNVSVSKSVFINIYVRGGSNFELAVPVQPSIGLSFYPAFKAHTDDFIQAYPGYYPFYAGTWRYFEDSKLYCLRYGPGSDHVAQFEGIKTRSYYKFKDTEVAKTMKINWINDQTITGDNVVFVGLDVDDGYGLRYLGVIMQRPNVAQDVQKLRDFFCKLNGKVWSWRDKPDYDQCMNAYTESKNTYYSGDINAALVRTEFVLPTYDESSDEEFERLGTESPGVSGGKIVFESSPSSNASFSTIGESHMDLKDICRRYQQYHFMNFSKIDPYLAAVNYSFPLLPQGLALNPLASDFMNLNRDGPIPILLSAYRFYRGGLRFKLMPSIADVAVFSIQVRPDRRFVKAAGRAGGATVADGILQHGYASAIQCSGVNPILTVEVPFYMPGDLGLLQRPAPGAISNQEVSRFISLGEMTVGLSVPAQLKVKETTMTILYCLADDFSPYVFQGFPPMCFVRDSKLRLINL</sequence>
<dbReference type="Pfam" id="PF08762">
    <property type="entry name" value="CRPV_capsid"/>
    <property type="match status" value="1"/>
</dbReference>
<gene>
    <name evidence="3" type="ORF">CM83_37293</name>
</gene>
<dbReference type="EMBL" id="GBHO01025748">
    <property type="protein sequence ID" value="JAG17856.1"/>
    <property type="molecule type" value="Transcribed_RNA"/>
</dbReference>